<feature type="region of interest" description="Disordered" evidence="1">
    <location>
        <begin position="137"/>
        <end position="177"/>
    </location>
</feature>
<reference evidence="2 3" key="1">
    <citation type="journal article" date="2014" name="Agronomy (Basel)">
        <title>A Draft Genome Sequence for Ensete ventricosum, the Drought-Tolerant Tree Against Hunger.</title>
        <authorList>
            <person name="Harrison J."/>
            <person name="Moore K.A."/>
            <person name="Paszkiewicz K."/>
            <person name="Jones T."/>
            <person name="Grant M."/>
            <person name="Ambacheew D."/>
            <person name="Muzemil S."/>
            <person name="Studholme D.J."/>
        </authorList>
    </citation>
    <scope>NUCLEOTIDE SEQUENCE [LARGE SCALE GENOMIC DNA]</scope>
</reference>
<feature type="region of interest" description="Disordered" evidence="1">
    <location>
        <begin position="1"/>
        <end position="34"/>
    </location>
</feature>
<organism evidence="2 3">
    <name type="scientific">Ensete ventricosum</name>
    <name type="common">Abyssinian banana</name>
    <name type="synonym">Musa ensete</name>
    <dbReference type="NCBI Taxonomy" id="4639"/>
    <lineage>
        <taxon>Eukaryota</taxon>
        <taxon>Viridiplantae</taxon>
        <taxon>Streptophyta</taxon>
        <taxon>Embryophyta</taxon>
        <taxon>Tracheophyta</taxon>
        <taxon>Spermatophyta</taxon>
        <taxon>Magnoliopsida</taxon>
        <taxon>Liliopsida</taxon>
        <taxon>Zingiberales</taxon>
        <taxon>Musaceae</taxon>
        <taxon>Ensete</taxon>
    </lineage>
</organism>
<comment type="caution">
    <text evidence="2">The sequence shown here is derived from an EMBL/GenBank/DDBJ whole genome shotgun (WGS) entry which is preliminary data.</text>
</comment>
<dbReference type="AlphaFoldDB" id="A0A426ZHX2"/>
<dbReference type="EMBL" id="AMZH03006549">
    <property type="protein sequence ID" value="RRT63568.1"/>
    <property type="molecule type" value="Genomic_DNA"/>
</dbReference>
<dbReference type="Proteomes" id="UP000287651">
    <property type="component" value="Unassembled WGS sequence"/>
</dbReference>
<sequence length="413" mass="44935">MSVAAKMKGSSAVRRHPSHDATDKTTRSNTKQRPPCRYLQLYHHHANVVPASSGQGELRQYDGGLLSSVFSSAVRHLPHQLSAEALPRDLADHLVGDDVPQPIAGQNQELVFLRPVELQGFVCVCIYTLWSEESGTAMSPRESTALESPQLATTIRSGPTTATDAVDPTSISSDASSPSTLEKLMAITSLHCSSALGHSPNAATSSASTTWSRSRHAHATLTPQCPSYTPKKSYSGAVPTDANLGATVTASSISLLRPISDTDPWDKQGAIPLLALWASEPKLRFRFLTRLAGQPPELASALIQRSWRRRWRIVFRSGGFEFWTGAPNQLPTLERVRGLPSGTRRILLRSDRVRGRGEEKHGSARAVTDPWRSLPGRAGVDAAPPLSMYGKGEHVAQEWTRLLALEKIERLLA</sequence>
<feature type="compositionally biased region" description="Polar residues" evidence="1">
    <location>
        <begin position="137"/>
        <end position="163"/>
    </location>
</feature>
<name>A0A426ZHX2_ENSVE</name>
<feature type="compositionally biased region" description="Low complexity" evidence="1">
    <location>
        <begin position="167"/>
        <end position="177"/>
    </location>
</feature>
<evidence type="ECO:0000256" key="1">
    <source>
        <dbReference type="SAM" id="MobiDB-lite"/>
    </source>
</evidence>
<evidence type="ECO:0000313" key="3">
    <source>
        <dbReference type="Proteomes" id="UP000287651"/>
    </source>
</evidence>
<accession>A0A426ZHX2</accession>
<protein>
    <submittedName>
        <fullName evidence="2">Uncharacterized protein</fullName>
    </submittedName>
</protein>
<proteinExistence type="predicted"/>
<evidence type="ECO:0000313" key="2">
    <source>
        <dbReference type="EMBL" id="RRT63568.1"/>
    </source>
</evidence>
<gene>
    <name evidence="2" type="ORF">B296_00003720</name>
</gene>